<proteinExistence type="predicted"/>
<evidence type="ECO:0000313" key="1">
    <source>
        <dbReference type="EMBL" id="JAH03577.1"/>
    </source>
</evidence>
<accession>A0A0E9PH17</accession>
<name>A0A0E9PH17_ANGAN</name>
<organism evidence="1">
    <name type="scientific">Anguilla anguilla</name>
    <name type="common">European freshwater eel</name>
    <name type="synonym">Muraena anguilla</name>
    <dbReference type="NCBI Taxonomy" id="7936"/>
    <lineage>
        <taxon>Eukaryota</taxon>
        <taxon>Metazoa</taxon>
        <taxon>Chordata</taxon>
        <taxon>Craniata</taxon>
        <taxon>Vertebrata</taxon>
        <taxon>Euteleostomi</taxon>
        <taxon>Actinopterygii</taxon>
        <taxon>Neopterygii</taxon>
        <taxon>Teleostei</taxon>
        <taxon>Anguilliformes</taxon>
        <taxon>Anguillidae</taxon>
        <taxon>Anguilla</taxon>
    </lineage>
</organism>
<reference evidence="1" key="2">
    <citation type="journal article" date="2015" name="Fish Shellfish Immunol.">
        <title>Early steps in the European eel (Anguilla anguilla)-Vibrio vulnificus interaction in the gills: Role of the RtxA13 toxin.</title>
        <authorList>
            <person name="Callol A."/>
            <person name="Pajuelo D."/>
            <person name="Ebbesson L."/>
            <person name="Teles M."/>
            <person name="MacKenzie S."/>
            <person name="Amaro C."/>
        </authorList>
    </citation>
    <scope>NUCLEOTIDE SEQUENCE</scope>
</reference>
<dbReference type="EMBL" id="GBXM01105000">
    <property type="protein sequence ID" value="JAH03577.1"/>
    <property type="molecule type" value="Transcribed_RNA"/>
</dbReference>
<sequence length="39" mass="4321">MSAIGHSVTHEGKIFSHRIVTVLLHKSNNSGLLRTHRSV</sequence>
<protein>
    <submittedName>
        <fullName evidence="1">Uncharacterized protein</fullName>
    </submittedName>
</protein>
<reference evidence="1" key="1">
    <citation type="submission" date="2014-11" db="EMBL/GenBank/DDBJ databases">
        <authorList>
            <person name="Amaro Gonzalez C."/>
        </authorList>
    </citation>
    <scope>NUCLEOTIDE SEQUENCE</scope>
</reference>
<dbReference type="AlphaFoldDB" id="A0A0E9PH17"/>